<dbReference type="OrthoDB" id="5102373at2759"/>
<reference evidence="5" key="2">
    <citation type="journal article" date="2010" name="Nature">
        <title>Comparative genomics reveals mobile pathogenicity chromosomes in Fusarium.</title>
        <authorList>
            <person name="Ma L.J."/>
            <person name="van der Does H.C."/>
            <person name="Borkovich K.A."/>
            <person name="Coleman J.J."/>
            <person name="Daboussi M.J."/>
            <person name="Di Pietro A."/>
            <person name="Dufresne M."/>
            <person name="Freitag M."/>
            <person name="Grabherr M."/>
            <person name="Henrissat B."/>
            <person name="Houterman P.M."/>
            <person name="Kang S."/>
            <person name="Shim W.B."/>
            <person name="Woloshuk C."/>
            <person name="Xie X."/>
            <person name="Xu J.R."/>
            <person name="Antoniw J."/>
            <person name="Baker S.E."/>
            <person name="Bluhm B.H."/>
            <person name="Breakspear A."/>
            <person name="Brown D.W."/>
            <person name="Butchko R.A."/>
            <person name="Chapman S."/>
            <person name="Coulson R."/>
            <person name="Coutinho P.M."/>
            <person name="Danchin E.G."/>
            <person name="Diener A."/>
            <person name="Gale L.R."/>
            <person name="Gardiner D.M."/>
            <person name="Goff S."/>
            <person name="Hammond-Kosack K.E."/>
            <person name="Hilburn K."/>
            <person name="Hua-Van A."/>
            <person name="Jonkers W."/>
            <person name="Kazan K."/>
            <person name="Kodira C.D."/>
            <person name="Koehrsen M."/>
            <person name="Kumar L."/>
            <person name="Lee Y.H."/>
            <person name="Li L."/>
            <person name="Manners J.M."/>
            <person name="Miranda-Saavedra D."/>
            <person name="Mukherjee M."/>
            <person name="Park G."/>
            <person name="Park J."/>
            <person name="Park S.Y."/>
            <person name="Proctor R.H."/>
            <person name="Regev A."/>
            <person name="Ruiz-Roldan M.C."/>
            <person name="Sain D."/>
            <person name="Sakthikumar S."/>
            <person name="Sykes S."/>
            <person name="Schwartz D.C."/>
            <person name="Turgeon B.G."/>
            <person name="Wapinski I."/>
            <person name="Yoder O."/>
            <person name="Young S."/>
            <person name="Zeng Q."/>
            <person name="Zhou S."/>
            <person name="Galagan J."/>
            <person name="Cuomo C.A."/>
            <person name="Kistler H.C."/>
            <person name="Rep M."/>
        </authorList>
    </citation>
    <scope>NUCLEOTIDE SEQUENCE [LARGE SCALE GENOMIC DNA]</scope>
    <source>
        <strain evidence="5">4287</strain>
    </source>
</reference>
<dbReference type="AlphaFoldDB" id="A0A0J9UB13"/>
<dbReference type="GO" id="GO:0008168">
    <property type="term" value="F:methyltransferase activity"/>
    <property type="evidence" value="ECO:0007669"/>
    <property type="project" value="UniProtKB-KW"/>
</dbReference>
<dbReference type="Proteomes" id="UP000009097">
    <property type="component" value="Unassembled WGS sequence"/>
</dbReference>
<evidence type="ECO:0000259" key="4">
    <source>
        <dbReference type="Pfam" id="PF10017"/>
    </source>
</evidence>
<dbReference type="PANTHER" id="PTHR43397">
    <property type="entry name" value="ERGOTHIONEINE BIOSYNTHESIS PROTEIN 1"/>
    <property type="match status" value="1"/>
</dbReference>
<proteinExistence type="predicted"/>
<dbReference type="InterPro" id="IPR051128">
    <property type="entry name" value="EgtD_Methyltrsf_superfamily"/>
</dbReference>
<accession>A0A0J9UB13</accession>
<organism evidence="5 6">
    <name type="scientific">Fusarium oxysporum f. sp. lycopersici (strain 4287 / CBS 123668 / FGSC 9935 / NRRL 34936)</name>
    <name type="common">Fusarium vascular wilt of tomato</name>
    <dbReference type="NCBI Taxonomy" id="426428"/>
    <lineage>
        <taxon>Eukaryota</taxon>
        <taxon>Fungi</taxon>
        <taxon>Dikarya</taxon>
        <taxon>Ascomycota</taxon>
        <taxon>Pezizomycotina</taxon>
        <taxon>Sordariomycetes</taxon>
        <taxon>Hypocreomycetidae</taxon>
        <taxon>Hypocreales</taxon>
        <taxon>Nectriaceae</taxon>
        <taxon>Fusarium</taxon>
        <taxon>Fusarium oxysporum species complex</taxon>
    </lineage>
</organism>
<dbReference type="Gene3D" id="3.40.50.150">
    <property type="entry name" value="Vaccinia Virus protein VP39"/>
    <property type="match status" value="1"/>
</dbReference>
<evidence type="ECO:0000313" key="5">
    <source>
        <dbReference type="EMBL" id="KNA96057.1"/>
    </source>
</evidence>
<dbReference type="GeneID" id="28943659"/>
<dbReference type="InterPro" id="IPR029063">
    <property type="entry name" value="SAM-dependent_MTases_sf"/>
</dbReference>
<keyword evidence="3" id="KW-0949">S-adenosyl-L-methionine</keyword>
<dbReference type="GO" id="GO:0032259">
    <property type="term" value="P:methylation"/>
    <property type="evidence" value="ECO:0007669"/>
    <property type="project" value="UniProtKB-KW"/>
</dbReference>
<reference evidence="5" key="1">
    <citation type="submission" date="2007-04" db="EMBL/GenBank/DDBJ databases">
        <authorList>
            <consortium name="The Broad Institute Genome Sequencing Platform"/>
            <person name="Birren B."/>
            <person name="Lander E."/>
            <person name="Galagan J."/>
            <person name="Nusbaum C."/>
            <person name="Devon K."/>
            <person name="Ma L.-J."/>
            <person name="Jaffe D."/>
            <person name="Butler J."/>
            <person name="Alvarez P."/>
            <person name="Gnerre S."/>
            <person name="Grabherr M."/>
            <person name="Kleber M."/>
            <person name="Mauceli E."/>
            <person name="Brockman W."/>
            <person name="MacCallum I.A."/>
            <person name="Young S."/>
            <person name="LaButti K."/>
            <person name="DeCaprio D."/>
            <person name="Crawford M."/>
            <person name="Koehrsen M."/>
            <person name="Engels R."/>
            <person name="Montgomery P."/>
            <person name="Pearson M."/>
            <person name="Howarth C."/>
            <person name="Larson L."/>
            <person name="White J."/>
            <person name="O'Leary S."/>
            <person name="Kodira C."/>
            <person name="Zeng Q."/>
            <person name="Yandava C."/>
            <person name="Alvarado L."/>
            <person name="Kistler C."/>
            <person name="Shim W.-B."/>
            <person name="Kang S."/>
            <person name="Woloshuk C."/>
        </authorList>
    </citation>
    <scope>NUCLEOTIDE SEQUENCE</scope>
    <source>
        <strain evidence="5">4287</strain>
    </source>
</reference>
<evidence type="ECO:0000256" key="1">
    <source>
        <dbReference type="ARBA" id="ARBA00022603"/>
    </source>
</evidence>
<keyword evidence="1" id="KW-0489">Methyltransferase</keyword>
<evidence type="ECO:0000313" key="6">
    <source>
        <dbReference type="Proteomes" id="UP000009097"/>
    </source>
</evidence>
<dbReference type="RefSeq" id="XP_018234103.1">
    <property type="nucleotide sequence ID" value="XM_018378219.1"/>
</dbReference>
<dbReference type="EMBL" id="DS231696">
    <property type="protein sequence ID" value="KNA96057.1"/>
    <property type="molecule type" value="Genomic_DNA"/>
</dbReference>
<dbReference type="KEGG" id="fox:FOXG_01403"/>
<dbReference type="VEuPathDB" id="FungiDB:FOXG_01403"/>
<feature type="domain" description="Histidine-specific methyltransferase SAM-dependent" evidence="4">
    <location>
        <begin position="633"/>
        <end position="815"/>
    </location>
</feature>
<dbReference type="Pfam" id="PF10017">
    <property type="entry name" value="Methyltransf_33"/>
    <property type="match status" value="1"/>
</dbReference>
<protein>
    <recommendedName>
        <fullName evidence="4">Histidine-specific methyltransferase SAM-dependent domain-containing protein</fullName>
    </recommendedName>
</protein>
<name>A0A0J9UB13_FUSO4</name>
<keyword evidence="2" id="KW-0808">Transferase</keyword>
<dbReference type="PANTHER" id="PTHR43397:SF1">
    <property type="entry name" value="ERGOTHIONEINE BIOSYNTHESIS PROTEIN 1"/>
    <property type="match status" value="1"/>
</dbReference>
<dbReference type="InterPro" id="IPR019257">
    <property type="entry name" value="MeTrfase_dom"/>
</dbReference>
<gene>
    <name evidence="5" type="ORF">FOXG_01403</name>
</gene>
<evidence type="ECO:0000256" key="3">
    <source>
        <dbReference type="ARBA" id="ARBA00022691"/>
    </source>
</evidence>
<evidence type="ECO:0000256" key="2">
    <source>
        <dbReference type="ARBA" id="ARBA00022679"/>
    </source>
</evidence>
<sequence length="883" mass="101126">MEEDALPPYEPVTCAEQRTVKVVPHPVQQYDLFQLPKYNKTWHAHIIRCDEKGSEFPAWKMPSVYTVGSLPDSHCVVVVTSRIRQKFNEIYRQYILREVEAGDDVFLDIFTPNNKNIEKYGLEAAKRKTRSDVLGRAVEGVATTGLALYRYYMKIIPVNSDRLPLEWALLGYHLGVSEPEVRDQFTLLSLLLELHFVQDLNSDDVSQLLEKKGQDGWEKYLEMRASLATENIVENTDEEMHEILLVRGLLEFAGHQARVLYYQHDPEGTPQDQERTITDSCRILGRALRCVFEAKDEGESERSNRMHGRMQIPRPLGAHEVRERLIQSGYSNIEISELSVNLPIFLPIGIPVPYRETLPATLVNGLKRKVVMDAITVMSSSDTYMLHLPALRGEENHIMMFLLYLVKNGLEPEVTTAWMNSTEGQSIYDRTLTRMREQLQSLEQSILCLNTLRAYLYLLDPPEPAIEPVYACYLCDFTYLLHGDTQINRRSVLEVVAGSAQKTLIRLPPGVAQIAMPITRPPPVHWCDGFVDRYWQHRSNEAMTHEEAYRRTVLSVATYPAKPQKEQQITPELVSWLVDLRPGQVQDIGGDVTTQHIQEELKNSMYLGNYLGKEVCYIGSSWPGGGTSSQSTGERIILGEHASELAQQLCLLHELIIFDLGSGDSEKLLPIFNELEKSEKACRYFAVDVNRASLESHVQRLSKRYKHVDCYGLHGSFEDARRVAMDMPGKKVGISCSSTLTDFEPKKLHRILQGWHEVVDQLIVGQHEPVEKKELEISYHTTQFTEFVRGGWDQANRLLGWTEFDDERWKLQCEITDLPQCHMFRSEDFQRIIQNSGWRVSKCYQDGKTKMSMYNIIPAQKADAGPCRLPHRLNTLEVCNPIE</sequence>